<evidence type="ECO:0000313" key="8">
    <source>
        <dbReference type="EMBL" id="GFY73923.1"/>
    </source>
</evidence>
<feature type="domain" description="Caspase family p20" evidence="7">
    <location>
        <begin position="95"/>
        <end position="216"/>
    </location>
</feature>
<comment type="caution">
    <text evidence="8">The sequence shown here is derived from an EMBL/GenBank/DDBJ whole genome shotgun (WGS) entry which is preliminary data.</text>
</comment>
<dbReference type="Gene3D" id="1.10.533.10">
    <property type="entry name" value="Death Domain, Fas"/>
    <property type="match status" value="1"/>
</dbReference>
<dbReference type="OrthoDB" id="6097640at2759"/>
<dbReference type="InterPro" id="IPR029030">
    <property type="entry name" value="Caspase-like_dom_sf"/>
</dbReference>
<evidence type="ECO:0000256" key="1">
    <source>
        <dbReference type="ARBA" id="ARBA00010134"/>
    </source>
</evidence>
<dbReference type="EMBL" id="BMAV01020459">
    <property type="protein sequence ID" value="GFY73923.1"/>
    <property type="molecule type" value="Genomic_DNA"/>
</dbReference>
<comment type="similarity">
    <text evidence="1">Belongs to the peptidase C14A family.</text>
</comment>
<proteinExistence type="inferred from homology"/>
<dbReference type="PROSITE" id="PS50208">
    <property type="entry name" value="CASPASE_P20"/>
    <property type="match status" value="1"/>
</dbReference>
<keyword evidence="2" id="KW-0645">Protease</keyword>
<dbReference type="PANTHER" id="PTHR47901">
    <property type="entry name" value="CASPASE RECRUITMENT DOMAIN-CONTAINING PROTEIN 18"/>
    <property type="match status" value="1"/>
</dbReference>
<dbReference type="PANTHER" id="PTHR47901:SF8">
    <property type="entry name" value="CASPASE-3"/>
    <property type="match status" value="1"/>
</dbReference>
<dbReference type="GO" id="GO:0006508">
    <property type="term" value="P:proteolysis"/>
    <property type="evidence" value="ECO:0007669"/>
    <property type="project" value="UniProtKB-KW"/>
</dbReference>
<dbReference type="Proteomes" id="UP000886998">
    <property type="component" value="Unassembled WGS sequence"/>
</dbReference>
<dbReference type="SUPFAM" id="SSF47986">
    <property type="entry name" value="DEATH domain"/>
    <property type="match status" value="1"/>
</dbReference>
<evidence type="ECO:0000256" key="6">
    <source>
        <dbReference type="ARBA" id="ARBA00023145"/>
    </source>
</evidence>
<evidence type="ECO:0000256" key="4">
    <source>
        <dbReference type="ARBA" id="ARBA00022801"/>
    </source>
</evidence>
<sequence length="325" mass="37354">MDNKHRIILKKYRNELEEKLNLNDIKRSLINSKIFTNRMLNDIWNGEALLFEELPTRGPDAFSKFIEVLCENGFSSKADEMLLAGATDYNISLNQPGYCIIINNELHCETDLLKYAHDMEAKELDLALKTIGYPHPDFKTNLCSCDIISVLTKFSQRDFSKADSCIVIILSNGAKTMSNNVIFDNNRECILLNEILNLFCDSKCPSLKDKPKIFFLPSFDRTYDFSNGVDSLRNIELLSDVNDVFIWNFPSVEAYLFSKESNCQFFGEVLSEHLKDGFLKHDFEKVVCCAYDEFLGKIYNEIDLRSVSVCRKLGFVKEKIIFSPP</sequence>
<dbReference type="GO" id="GO:0006915">
    <property type="term" value="P:apoptotic process"/>
    <property type="evidence" value="ECO:0007669"/>
    <property type="project" value="UniProtKB-KW"/>
</dbReference>
<keyword evidence="3" id="KW-0053">Apoptosis</keyword>
<evidence type="ECO:0000313" key="9">
    <source>
        <dbReference type="Proteomes" id="UP000886998"/>
    </source>
</evidence>
<keyword evidence="9" id="KW-1185">Reference proteome</keyword>
<evidence type="ECO:0000256" key="3">
    <source>
        <dbReference type="ARBA" id="ARBA00022703"/>
    </source>
</evidence>
<keyword evidence="5" id="KW-0788">Thiol protease</keyword>
<reference evidence="8" key="1">
    <citation type="submission" date="2020-08" db="EMBL/GenBank/DDBJ databases">
        <title>Multicomponent nature underlies the extraordinary mechanical properties of spider dragline silk.</title>
        <authorList>
            <person name="Kono N."/>
            <person name="Nakamura H."/>
            <person name="Mori M."/>
            <person name="Yoshida Y."/>
            <person name="Ohtoshi R."/>
            <person name="Malay A.D."/>
            <person name="Moran D.A.P."/>
            <person name="Tomita M."/>
            <person name="Numata K."/>
            <person name="Arakawa K."/>
        </authorList>
    </citation>
    <scope>NUCLEOTIDE SEQUENCE</scope>
</reference>
<dbReference type="GO" id="GO:0004197">
    <property type="term" value="F:cysteine-type endopeptidase activity"/>
    <property type="evidence" value="ECO:0007669"/>
    <property type="project" value="InterPro"/>
</dbReference>
<dbReference type="SMART" id="SM00115">
    <property type="entry name" value="CASc"/>
    <property type="match status" value="1"/>
</dbReference>
<protein>
    <submittedName>
        <fullName evidence="8">CASPASE_P20 domain-containing protein</fullName>
    </submittedName>
</protein>
<dbReference type="InterPro" id="IPR015917">
    <property type="entry name" value="Pept_C14A"/>
</dbReference>
<keyword evidence="4" id="KW-0378">Hydrolase</keyword>
<evidence type="ECO:0000256" key="5">
    <source>
        <dbReference type="ARBA" id="ARBA00022807"/>
    </source>
</evidence>
<accession>A0A8X7CMI9</accession>
<dbReference type="PRINTS" id="PR00376">
    <property type="entry name" value="IL1BCENZYME"/>
</dbReference>
<gene>
    <name evidence="8" type="primary">AVEN_115253_1</name>
    <name evidence="8" type="ORF">TNIN_20061</name>
</gene>
<keyword evidence="6" id="KW-0865">Zymogen</keyword>
<dbReference type="SUPFAM" id="SSF52129">
    <property type="entry name" value="Caspase-like"/>
    <property type="match status" value="1"/>
</dbReference>
<evidence type="ECO:0000259" key="7">
    <source>
        <dbReference type="PROSITE" id="PS50208"/>
    </source>
</evidence>
<dbReference type="InterPro" id="IPR002398">
    <property type="entry name" value="Pept_C14"/>
</dbReference>
<dbReference type="AlphaFoldDB" id="A0A8X7CMI9"/>
<dbReference type="Gene3D" id="3.40.50.1460">
    <property type="match status" value="1"/>
</dbReference>
<name>A0A8X7CMI9_9ARAC</name>
<dbReference type="CDD" id="cd01671">
    <property type="entry name" value="CARD"/>
    <property type="match status" value="1"/>
</dbReference>
<evidence type="ECO:0000256" key="2">
    <source>
        <dbReference type="ARBA" id="ARBA00022670"/>
    </source>
</evidence>
<dbReference type="InterPro" id="IPR011600">
    <property type="entry name" value="Pept_C14_caspase"/>
</dbReference>
<dbReference type="InterPro" id="IPR011029">
    <property type="entry name" value="DEATH-like_dom_sf"/>
</dbReference>
<dbReference type="Pfam" id="PF00656">
    <property type="entry name" value="Peptidase_C14"/>
    <property type="match status" value="1"/>
</dbReference>
<dbReference type="InterPro" id="IPR001309">
    <property type="entry name" value="Pept_C14_p20"/>
</dbReference>
<organism evidence="8 9">
    <name type="scientific">Trichonephila inaurata madagascariensis</name>
    <dbReference type="NCBI Taxonomy" id="2747483"/>
    <lineage>
        <taxon>Eukaryota</taxon>
        <taxon>Metazoa</taxon>
        <taxon>Ecdysozoa</taxon>
        <taxon>Arthropoda</taxon>
        <taxon>Chelicerata</taxon>
        <taxon>Arachnida</taxon>
        <taxon>Araneae</taxon>
        <taxon>Araneomorphae</taxon>
        <taxon>Entelegynae</taxon>
        <taxon>Araneoidea</taxon>
        <taxon>Nephilidae</taxon>
        <taxon>Trichonephila</taxon>
        <taxon>Trichonephila inaurata</taxon>
    </lineage>
</organism>